<protein>
    <submittedName>
        <fullName evidence="3">Polysaccharide biosynthesis protein</fullName>
    </submittedName>
</protein>
<dbReference type="RefSeq" id="WP_274923956.1">
    <property type="nucleotide sequence ID" value="NZ_JAKELO010000002.1"/>
</dbReference>
<dbReference type="InterPro" id="IPR051203">
    <property type="entry name" value="Polysaccharide_Synthase-Rel"/>
</dbReference>
<organism evidence="3 4">
    <name type="scientific">Methanogenium marinum</name>
    <dbReference type="NCBI Taxonomy" id="348610"/>
    <lineage>
        <taxon>Archaea</taxon>
        <taxon>Methanobacteriati</taxon>
        <taxon>Methanobacteriota</taxon>
        <taxon>Stenosarchaea group</taxon>
        <taxon>Methanomicrobia</taxon>
        <taxon>Methanomicrobiales</taxon>
        <taxon>Methanomicrobiaceae</taxon>
        <taxon>Methanogenium</taxon>
    </lineage>
</organism>
<dbReference type="Pfam" id="PF02719">
    <property type="entry name" value="Polysacc_synt_2"/>
    <property type="match status" value="1"/>
</dbReference>
<feature type="domain" description="Polysaccharide biosynthesis protein CapD-like" evidence="2">
    <location>
        <begin position="11"/>
        <end position="294"/>
    </location>
</feature>
<evidence type="ECO:0000313" key="3">
    <source>
        <dbReference type="EMBL" id="MDE4907296.1"/>
    </source>
</evidence>
<evidence type="ECO:0000313" key="4">
    <source>
        <dbReference type="Proteomes" id="UP001143747"/>
    </source>
</evidence>
<dbReference type="AlphaFoldDB" id="A0A9Q4KU58"/>
<dbReference type="PANTHER" id="PTHR43318">
    <property type="entry name" value="UDP-N-ACETYLGLUCOSAMINE 4,6-DEHYDRATASE"/>
    <property type="match status" value="1"/>
</dbReference>
<gene>
    <name evidence="3" type="ORF">L0665_01495</name>
</gene>
<keyword evidence="4" id="KW-1185">Reference proteome</keyword>
<evidence type="ECO:0000256" key="1">
    <source>
        <dbReference type="ARBA" id="ARBA00007430"/>
    </source>
</evidence>
<dbReference type="CDD" id="cd05237">
    <property type="entry name" value="UDP_invert_4-6DH_SDR_e"/>
    <property type="match status" value="1"/>
</dbReference>
<dbReference type="Gene3D" id="3.40.50.720">
    <property type="entry name" value="NAD(P)-binding Rossmann-like Domain"/>
    <property type="match status" value="1"/>
</dbReference>
<evidence type="ECO:0000259" key="2">
    <source>
        <dbReference type="Pfam" id="PF02719"/>
    </source>
</evidence>
<comment type="caution">
    <text evidence="3">The sequence shown here is derived from an EMBL/GenBank/DDBJ whole genome shotgun (WGS) entry which is preliminary data.</text>
</comment>
<dbReference type="Proteomes" id="UP001143747">
    <property type="component" value="Unassembled WGS sequence"/>
</dbReference>
<name>A0A9Q4KU58_9EURY</name>
<reference evidence="3" key="1">
    <citation type="submission" date="2022-01" db="EMBL/GenBank/DDBJ databases">
        <title>Draft genome of Methanogenium marinum DSM 15558.</title>
        <authorList>
            <person name="Chen S.-C."/>
            <person name="You Y.-T."/>
        </authorList>
    </citation>
    <scope>NUCLEOTIDE SEQUENCE</scope>
    <source>
        <strain evidence="3">DSM 15558</strain>
    </source>
</reference>
<dbReference type="InterPro" id="IPR036291">
    <property type="entry name" value="NAD(P)-bd_dom_sf"/>
</dbReference>
<sequence>MVSDYYRDKIILVTGGAGSIGSEIVRKLSLLGPSVIRALDNDETALFNLTSQMDSQQQIVRPLYGDIGDENRLEMAMEGVDIVFHAAAMKHVPICEYNPFEAVKTNVIGTQNVIRAALNQNVDKFILISTDKAVNPLNVMGTTKQLAEKLTISSNHYRGSKRTKLSCVRFGNVMNSRGSVVPIFHEQIKRGGPLTITNPNMTRFMMTIPEAVDFILDSAKICMGREIFVKKMKSVKICDLAESMIEHFAPKYGYNPDEIKIKVVGDRGREKMDEELFSTDELKYVYENNEIYVVLPQFSYSKNYGNGVVDNGSFSKVEDKVYSSNNTGFLDEKGIFELFKVVE</sequence>
<dbReference type="EMBL" id="JAKELO010000002">
    <property type="protein sequence ID" value="MDE4907296.1"/>
    <property type="molecule type" value="Genomic_DNA"/>
</dbReference>
<dbReference type="PANTHER" id="PTHR43318:SF2">
    <property type="entry name" value="UDP-N-ACETYLGLUCOSAMINE 4,6-DEHYDRATASE (INVERTING)"/>
    <property type="match status" value="1"/>
</dbReference>
<proteinExistence type="inferred from homology"/>
<comment type="similarity">
    <text evidence="1">Belongs to the polysaccharide synthase family.</text>
</comment>
<accession>A0A9Q4KU58</accession>
<dbReference type="SUPFAM" id="SSF51735">
    <property type="entry name" value="NAD(P)-binding Rossmann-fold domains"/>
    <property type="match status" value="1"/>
</dbReference>
<dbReference type="InterPro" id="IPR003869">
    <property type="entry name" value="Polysac_CapD-like"/>
</dbReference>